<proteinExistence type="predicted"/>
<dbReference type="WBParaSite" id="MhA1_Contig2532.frz3.gene2">
    <property type="protein sequence ID" value="MhA1_Contig2532.frz3.gene2"/>
    <property type="gene ID" value="MhA1_Contig2532.frz3.gene2"/>
</dbReference>
<evidence type="ECO:0000313" key="4">
    <source>
        <dbReference type="Proteomes" id="UP000095281"/>
    </source>
</evidence>
<dbReference type="Gene3D" id="2.60.120.200">
    <property type="match status" value="2"/>
</dbReference>
<sequence length="504" mass="59084">MKYEDYYEAINMFWPNKWWENENQFNENIEADLLINGDFIPISVVSVGKIIISKQFKGIKTPYVKDLQNIYIKSGTKITFRGFTFNQEKQDFQIILSHDTPGKTATYEKNGLIMLQINVASHTIELSSDEMVKDNVELLIEPIIKVPNEINKTIHKYKLKQLQQTGTILCFEGFVLSAKYMSDKKSFEINLFHNANEFNEKFGDTILKLKFTFDPQLYNENKANTKQHSTQMLVIESYIRERKTLNNEIYYKGGWTKNVTYPNPIVQTGVNFTLRIDLGNNYFNISVNEAVDPICYESKIITTFGFEKLQIPVWATEWIMIKGDVDKIKFGEESEKCKSKIKPNNYNLNIIHVPENNRLKDGSLIIIKGKVKDDVISINFLYKAIELNKLIGENIFQLNFTVNTKLALMRTYKEGILPTKQKCENNTKVSDFCSHKHELELIKNEYFNFNILVKSDRYIWRYKVSGKWYSYKHIMPEESVQYINVLGLEKHPKFDYIIKLDKLY</sequence>
<dbReference type="GO" id="GO:0030246">
    <property type="term" value="F:carbohydrate binding"/>
    <property type="evidence" value="ECO:0007669"/>
    <property type="project" value="UniProtKB-UniRule"/>
</dbReference>
<dbReference type="Proteomes" id="UP000095281">
    <property type="component" value="Unplaced"/>
</dbReference>
<dbReference type="Pfam" id="PF00337">
    <property type="entry name" value="Gal-bind_lectin"/>
    <property type="match status" value="1"/>
</dbReference>
<dbReference type="AlphaFoldDB" id="A0A1I8BJ11"/>
<evidence type="ECO:0000256" key="1">
    <source>
        <dbReference type="ARBA" id="ARBA00022734"/>
    </source>
</evidence>
<protein>
    <recommendedName>
        <fullName evidence="2">Galectin</fullName>
    </recommendedName>
</protein>
<dbReference type="PROSITE" id="PS51304">
    <property type="entry name" value="GALECTIN"/>
    <property type="match status" value="2"/>
</dbReference>
<keyword evidence="4" id="KW-1185">Reference proteome</keyword>
<accession>A0A1I8BJ11</accession>
<feature type="domain" description="Galectin" evidence="3">
    <location>
        <begin position="351"/>
        <end position="503"/>
    </location>
</feature>
<feature type="domain" description="Galectin" evidence="3">
    <location>
        <begin position="155"/>
        <end position="334"/>
    </location>
</feature>
<keyword evidence="1 2" id="KW-0430">Lectin</keyword>
<evidence type="ECO:0000256" key="2">
    <source>
        <dbReference type="RuleBase" id="RU102079"/>
    </source>
</evidence>
<evidence type="ECO:0000259" key="3">
    <source>
        <dbReference type="PROSITE" id="PS51304"/>
    </source>
</evidence>
<organism evidence="4 5">
    <name type="scientific">Meloidogyne hapla</name>
    <name type="common">Root-knot nematode worm</name>
    <dbReference type="NCBI Taxonomy" id="6305"/>
    <lineage>
        <taxon>Eukaryota</taxon>
        <taxon>Metazoa</taxon>
        <taxon>Ecdysozoa</taxon>
        <taxon>Nematoda</taxon>
        <taxon>Chromadorea</taxon>
        <taxon>Rhabditida</taxon>
        <taxon>Tylenchina</taxon>
        <taxon>Tylenchomorpha</taxon>
        <taxon>Tylenchoidea</taxon>
        <taxon>Meloidogynidae</taxon>
        <taxon>Meloidogyninae</taxon>
        <taxon>Meloidogyne</taxon>
    </lineage>
</organism>
<reference evidence="5" key="1">
    <citation type="submission" date="2016-11" db="UniProtKB">
        <authorList>
            <consortium name="WormBaseParasite"/>
        </authorList>
    </citation>
    <scope>IDENTIFICATION</scope>
</reference>
<name>A0A1I8BJ11_MELHA</name>
<evidence type="ECO:0000313" key="5">
    <source>
        <dbReference type="WBParaSite" id="MhA1_Contig2532.frz3.gene2"/>
    </source>
</evidence>
<dbReference type="InterPro" id="IPR001079">
    <property type="entry name" value="Galectin_CRD"/>
</dbReference>